<evidence type="ECO:0000313" key="3">
    <source>
        <dbReference type="Proteomes" id="UP000006906"/>
    </source>
</evidence>
<dbReference type="GeneID" id="5724005"/>
<protein>
    <submittedName>
        <fullName evidence="2">Uncharacterized protein</fullName>
    </submittedName>
</protein>
<evidence type="ECO:0000313" key="2">
    <source>
        <dbReference type="EMBL" id="PNW78140.1"/>
    </source>
</evidence>
<dbReference type="KEGG" id="cre:CHLRE_10g465750v5"/>
<dbReference type="InParanoid" id="A0A2K3DC76"/>
<dbReference type="Gramene" id="PNW78140">
    <property type="protein sequence ID" value="PNW78140"/>
    <property type="gene ID" value="CHLRE_10g465750v5"/>
</dbReference>
<evidence type="ECO:0000256" key="1">
    <source>
        <dbReference type="SAM" id="MobiDB-lite"/>
    </source>
</evidence>
<reference evidence="2 3" key="1">
    <citation type="journal article" date="2007" name="Science">
        <title>The Chlamydomonas genome reveals the evolution of key animal and plant functions.</title>
        <authorList>
            <person name="Merchant S.S."/>
            <person name="Prochnik S.E."/>
            <person name="Vallon O."/>
            <person name="Harris E.H."/>
            <person name="Karpowicz S.J."/>
            <person name="Witman G.B."/>
            <person name="Terry A."/>
            <person name="Salamov A."/>
            <person name="Fritz-Laylin L.K."/>
            <person name="Marechal-Drouard L."/>
            <person name="Marshall W.F."/>
            <person name="Qu L.H."/>
            <person name="Nelson D.R."/>
            <person name="Sanderfoot A.A."/>
            <person name="Spalding M.H."/>
            <person name="Kapitonov V.V."/>
            <person name="Ren Q."/>
            <person name="Ferris P."/>
            <person name="Lindquist E."/>
            <person name="Shapiro H."/>
            <person name="Lucas S.M."/>
            <person name="Grimwood J."/>
            <person name="Schmutz J."/>
            <person name="Cardol P."/>
            <person name="Cerutti H."/>
            <person name="Chanfreau G."/>
            <person name="Chen C.L."/>
            <person name="Cognat V."/>
            <person name="Croft M.T."/>
            <person name="Dent R."/>
            <person name="Dutcher S."/>
            <person name="Fernandez E."/>
            <person name="Fukuzawa H."/>
            <person name="Gonzalez-Ballester D."/>
            <person name="Gonzalez-Halphen D."/>
            <person name="Hallmann A."/>
            <person name="Hanikenne M."/>
            <person name="Hippler M."/>
            <person name="Inwood W."/>
            <person name="Jabbari K."/>
            <person name="Kalanon M."/>
            <person name="Kuras R."/>
            <person name="Lefebvre P.A."/>
            <person name="Lemaire S.D."/>
            <person name="Lobanov A.V."/>
            <person name="Lohr M."/>
            <person name="Manuell A."/>
            <person name="Meier I."/>
            <person name="Mets L."/>
            <person name="Mittag M."/>
            <person name="Mittelmeier T."/>
            <person name="Moroney J.V."/>
            <person name="Moseley J."/>
            <person name="Napoli C."/>
            <person name="Nedelcu A.M."/>
            <person name="Niyogi K."/>
            <person name="Novoselov S.V."/>
            <person name="Paulsen I.T."/>
            <person name="Pazour G."/>
            <person name="Purton S."/>
            <person name="Ral J.P."/>
            <person name="Riano-Pachon D.M."/>
            <person name="Riekhof W."/>
            <person name="Rymarquis L."/>
            <person name="Schroda M."/>
            <person name="Stern D."/>
            <person name="Umen J."/>
            <person name="Willows R."/>
            <person name="Wilson N."/>
            <person name="Zimmer S.L."/>
            <person name="Allmer J."/>
            <person name="Balk J."/>
            <person name="Bisova K."/>
            <person name="Chen C.J."/>
            <person name="Elias M."/>
            <person name="Gendler K."/>
            <person name="Hauser C."/>
            <person name="Lamb M.R."/>
            <person name="Ledford H."/>
            <person name="Long J.C."/>
            <person name="Minagawa J."/>
            <person name="Page M.D."/>
            <person name="Pan J."/>
            <person name="Pootakham W."/>
            <person name="Roje S."/>
            <person name="Rose A."/>
            <person name="Stahlberg E."/>
            <person name="Terauchi A.M."/>
            <person name="Yang P."/>
            <person name="Ball S."/>
            <person name="Bowler C."/>
            <person name="Dieckmann C.L."/>
            <person name="Gladyshev V.N."/>
            <person name="Green P."/>
            <person name="Jorgensen R."/>
            <person name="Mayfield S."/>
            <person name="Mueller-Roeber B."/>
            <person name="Rajamani S."/>
            <person name="Sayre R.T."/>
            <person name="Brokstein P."/>
            <person name="Dubchak I."/>
            <person name="Goodstein D."/>
            <person name="Hornick L."/>
            <person name="Huang Y.W."/>
            <person name="Jhaveri J."/>
            <person name="Luo Y."/>
            <person name="Martinez D."/>
            <person name="Ngau W.C."/>
            <person name="Otillar B."/>
            <person name="Poliakov A."/>
            <person name="Porter A."/>
            <person name="Szajkowski L."/>
            <person name="Werner G."/>
            <person name="Zhou K."/>
            <person name="Grigoriev I.V."/>
            <person name="Rokhsar D.S."/>
            <person name="Grossman A.R."/>
        </authorList>
    </citation>
    <scope>NUCLEOTIDE SEQUENCE [LARGE SCALE GENOMIC DNA]</scope>
    <source>
        <strain evidence="3">CC-503</strain>
    </source>
</reference>
<accession>A0A2K3DC76</accession>
<name>A0A2K3DC76_CHLRE</name>
<dbReference type="OrthoDB" id="537650at2759"/>
<sequence length="582" mass="62763">MKTSALPTLWISGLIKTGKSYTLREVVPAVLAETLRQQPPGHPLEGMAVLQLNGVALTRQAGATGVLYDMLLAVVDWATRAGVPVEEGTWRWVRQVLDSGPDAPGAQTRAGRAVVEMFTSGFQAPVLVLLDEVQALLQPTDARGDLDASGAAFIRDGVLRQVLVNSADHVLWAVTGSSMSAAWGALAAMPVNGTAPLMQTWPVHLPSAFPPALMHELANDMAQRHMREQGQDTHTGVDGDDMERLLEWSEGSPALFATMLEAWLARSSMPENALVDVGMFVSWFMQTKMLEEGLKEWKLGLAGLTDAQRGDVLDLASPTLGVQVDDLMDMGLWRFLQPHLLQTQQGARYYLKNASQRQLLRAIIDRGGKLRTNWTGISGGLTLIQLDWGWLLVQLGEVADYLLGLRPRRKGAVPERISGVDQFTVMLQSLAEKIGAQLPVVAAGESDNTTGSLASRWEALGAFSQALRSPANTAACHWYESEGRAKKKLQCNLDFLVFFLWLCRNVLAHQKPWDGPAVMVVVMALPRLLGMPAGELAEVVRCGMGGLAPATIKEAKAAADQDQDGDGGQGNSSGAGGGMSCY</sequence>
<proteinExistence type="predicted"/>
<feature type="region of interest" description="Disordered" evidence="1">
    <location>
        <begin position="555"/>
        <end position="582"/>
    </location>
</feature>
<dbReference type="Proteomes" id="UP000006906">
    <property type="component" value="Chromosome 10"/>
</dbReference>
<feature type="compositionally biased region" description="Gly residues" evidence="1">
    <location>
        <begin position="566"/>
        <end position="582"/>
    </location>
</feature>
<gene>
    <name evidence="2" type="ORF">CHLRE_10g465750v5</name>
</gene>
<dbReference type="AlphaFoldDB" id="A0A2K3DC76"/>
<dbReference type="RefSeq" id="XP_042920646.1">
    <property type="nucleotide sequence ID" value="XM_043067249.1"/>
</dbReference>
<dbReference type="EMBL" id="CM008971">
    <property type="protein sequence ID" value="PNW78140.1"/>
    <property type="molecule type" value="Genomic_DNA"/>
</dbReference>
<keyword evidence="3" id="KW-1185">Reference proteome</keyword>
<dbReference type="ExpressionAtlas" id="A0A2K3DC76">
    <property type="expression patterns" value="baseline and differential"/>
</dbReference>
<organism evidence="2 3">
    <name type="scientific">Chlamydomonas reinhardtii</name>
    <name type="common">Chlamydomonas smithii</name>
    <dbReference type="NCBI Taxonomy" id="3055"/>
    <lineage>
        <taxon>Eukaryota</taxon>
        <taxon>Viridiplantae</taxon>
        <taxon>Chlorophyta</taxon>
        <taxon>core chlorophytes</taxon>
        <taxon>Chlorophyceae</taxon>
        <taxon>CS clade</taxon>
        <taxon>Chlamydomonadales</taxon>
        <taxon>Chlamydomonadaceae</taxon>
        <taxon>Chlamydomonas</taxon>
    </lineage>
</organism>